<name>A0A4C1ZJ06_EUMVA</name>
<dbReference type="EMBL" id="BGZK01001803">
    <property type="protein sequence ID" value="GBP86597.1"/>
    <property type="molecule type" value="Genomic_DNA"/>
</dbReference>
<sequence length="67" mass="7775">MPYKPPRNASLDELKYYARRRGRTTMARRRPRDVDVAGADGPFVAAADGERRLARRHYSWKDLLQDG</sequence>
<organism evidence="1 2">
    <name type="scientific">Eumeta variegata</name>
    <name type="common">Bagworm moth</name>
    <name type="synonym">Eumeta japonica</name>
    <dbReference type="NCBI Taxonomy" id="151549"/>
    <lineage>
        <taxon>Eukaryota</taxon>
        <taxon>Metazoa</taxon>
        <taxon>Ecdysozoa</taxon>
        <taxon>Arthropoda</taxon>
        <taxon>Hexapoda</taxon>
        <taxon>Insecta</taxon>
        <taxon>Pterygota</taxon>
        <taxon>Neoptera</taxon>
        <taxon>Endopterygota</taxon>
        <taxon>Lepidoptera</taxon>
        <taxon>Glossata</taxon>
        <taxon>Ditrysia</taxon>
        <taxon>Tineoidea</taxon>
        <taxon>Psychidae</taxon>
        <taxon>Oiketicinae</taxon>
        <taxon>Eumeta</taxon>
    </lineage>
</organism>
<protein>
    <submittedName>
        <fullName evidence="1">Uncharacterized protein</fullName>
    </submittedName>
</protein>
<evidence type="ECO:0000313" key="2">
    <source>
        <dbReference type="Proteomes" id="UP000299102"/>
    </source>
</evidence>
<dbReference type="Proteomes" id="UP000299102">
    <property type="component" value="Unassembled WGS sequence"/>
</dbReference>
<proteinExistence type="predicted"/>
<accession>A0A4C1ZJ06</accession>
<dbReference type="AlphaFoldDB" id="A0A4C1ZJ06"/>
<gene>
    <name evidence="1" type="ORF">EVAR_66554_1</name>
</gene>
<evidence type="ECO:0000313" key="1">
    <source>
        <dbReference type="EMBL" id="GBP86597.1"/>
    </source>
</evidence>
<comment type="caution">
    <text evidence="1">The sequence shown here is derived from an EMBL/GenBank/DDBJ whole genome shotgun (WGS) entry which is preliminary data.</text>
</comment>
<reference evidence="1 2" key="1">
    <citation type="journal article" date="2019" name="Commun. Biol.">
        <title>The bagworm genome reveals a unique fibroin gene that provides high tensile strength.</title>
        <authorList>
            <person name="Kono N."/>
            <person name="Nakamura H."/>
            <person name="Ohtoshi R."/>
            <person name="Tomita M."/>
            <person name="Numata K."/>
            <person name="Arakawa K."/>
        </authorList>
    </citation>
    <scope>NUCLEOTIDE SEQUENCE [LARGE SCALE GENOMIC DNA]</scope>
</reference>
<keyword evidence="2" id="KW-1185">Reference proteome</keyword>